<gene>
    <name evidence="2" type="ORF">FGM01_03405</name>
</gene>
<dbReference type="RefSeq" id="WP_143409729.1">
    <property type="nucleotide sequence ID" value="NZ_VHSF01000001.1"/>
</dbReference>
<organism evidence="2 3">
    <name type="scientific">Christiangramia sabulilitoris</name>
    <dbReference type="NCBI Taxonomy" id="2583991"/>
    <lineage>
        <taxon>Bacteria</taxon>
        <taxon>Pseudomonadati</taxon>
        <taxon>Bacteroidota</taxon>
        <taxon>Flavobacteriia</taxon>
        <taxon>Flavobacteriales</taxon>
        <taxon>Flavobacteriaceae</taxon>
        <taxon>Christiangramia</taxon>
    </lineage>
</organism>
<accession>A0A550I7K2</accession>
<sequence length="159" mass="18281">MEKQNISLTVKGTLVEGEIVEKSKFYIRVRITSPFKNWENSCGIKGPGRQTPHHYLTERGDEVAKDLLLNAFNKLKIIDKSINRLAKVQSDLEEELNELKSLKDSSIKERIASKLNSWFYDNALFSSRSTGMIATYGEKEKIEGIFKIYRETGEKLYLT</sequence>
<evidence type="ECO:0000313" key="3">
    <source>
        <dbReference type="Proteomes" id="UP000315131"/>
    </source>
</evidence>
<evidence type="ECO:0000256" key="1">
    <source>
        <dbReference type="SAM" id="Coils"/>
    </source>
</evidence>
<dbReference type="AlphaFoldDB" id="A0A550I7K2"/>
<feature type="coiled-coil region" evidence="1">
    <location>
        <begin position="78"/>
        <end position="109"/>
    </location>
</feature>
<keyword evidence="3" id="KW-1185">Reference proteome</keyword>
<protein>
    <submittedName>
        <fullName evidence="2">Uncharacterized protein</fullName>
    </submittedName>
</protein>
<evidence type="ECO:0000313" key="2">
    <source>
        <dbReference type="EMBL" id="TRO66950.1"/>
    </source>
</evidence>
<name>A0A550I7K2_9FLAO</name>
<keyword evidence="1" id="KW-0175">Coiled coil</keyword>
<dbReference type="Proteomes" id="UP000315131">
    <property type="component" value="Unassembled WGS sequence"/>
</dbReference>
<proteinExistence type="predicted"/>
<reference evidence="2 3" key="1">
    <citation type="submission" date="2019-06" db="EMBL/GenBank/DDBJ databases">
        <title>Gramella sabulilitoris sp. nov., isolated from a marine sand.</title>
        <authorList>
            <person name="Yoon J.-H."/>
        </authorList>
    </citation>
    <scope>NUCLEOTIDE SEQUENCE [LARGE SCALE GENOMIC DNA]</scope>
    <source>
        <strain evidence="2 3">HSMS-1</strain>
    </source>
</reference>
<dbReference type="EMBL" id="VHSF01000001">
    <property type="protein sequence ID" value="TRO66950.1"/>
    <property type="molecule type" value="Genomic_DNA"/>
</dbReference>
<comment type="caution">
    <text evidence="2">The sequence shown here is derived from an EMBL/GenBank/DDBJ whole genome shotgun (WGS) entry which is preliminary data.</text>
</comment>
<dbReference type="OrthoDB" id="1450378at2"/>